<comment type="caution">
    <text evidence="4">The sequence shown here is derived from an EMBL/GenBank/DDBJ whole genome shotgun (WGS) entry which is preliminary data.</text>
</comment>
<sequence length="116" mass="12360">MIFLGLVLAVAAVVAGAAVVMGNSEAAGLTSFGNEVPGVTEEWQVFMAGAVVAIVFMAGVTVAALGFKRAVGIRRELRDLRDEHAESMQTLELEKRQLQRELAQARRNAPRNAPVA</sequence>
<feature type="transmembrane region" description="Helical" evidence="2">
    <location>
        <begin position="46"/>
        <end position="67"/>
    </location>
</feature>
<evidence type="ECO:0000256" key="2">
    <source>
        <dbReference type="SAM" id="Phobius"/>
    </source>
</evidence>
<keyword evidence="5" id="KW-1185">Reference proteome</keyword>
<organism evidence="4 5">
    <name type="scientific">Actinomadura rugatobispora</name>
    <dbReference type="NCBI Taxonomy" id="1994"/>
    <lineage>
        <taxon>Bacteria</taxon>
        <taxon>Bacillati</taxon>
        <taxon>Actinomycetota</taxon>
        <taxon>Actinomycetes</taxon>
        <taxon>Streptosporangiales</taxon>
        <taxon>Thermomonosporaceae</taxon>
        <taxon>Actinomadura</taxon>
    </lineage>
</organism>
<gene>
    <name evidence="4" type="ORF">ACFPZN_26465</name>
</gene>
<reference evidence="5" key="1">
    <citation type="journal article" date="2019" name="Int. J. Syst. Evol. Microbiol.">
        <title>The Global Catalogue of Microorganisms (GCM) 10K type strain sequencing project: providing services to taxonomists for standard genome sequencing and annotation.</title>
        <authorList>
            <consortium name="The Broad Institute Genomics Platform"/>
            <consortium name="The Broad Institute Genome Sequencing Center for Infectious Disease"/>
            <person name="Wu L."/>
            <person name="Ma J."/>
        </authorList>
    </citation>
    <scope>NUCLEOTIDE SEQUENCE [LARGE SCALE GENOMIC DNA]</scope>
    <source>
        <strain evidence="5">KCTC 42087</strain>
    </source>
</reference>
<evidence type="ECO:0000313" key="5">
    <source>
        <dbReference type="Proteomes" id="UP001596074"/>
    </source>
</evidence>
<keyword evidence="2" id="KW-0812">Transmembrane</keyword>
<evidence type="ECO:0000256" key="1">
    <source>
        <dbReference type="SAM" id="Coils"/>
    </source>
</evidence>
<keyword evidence="2" id="KW-1133">Transmembrane helix</keyword>
<keyword evidence="1" id="KW-0175">Coiled coil</keyword>
<feature type="signal peptide" evidence="3">
    <location>
        <begin position="1"/>
        <end position="26"/>
    </location>
</feature>
<dbReference type="Proteomes" id="UP001596074">
    <property type="component" value="Unassembled WGS sequence"/>
</dbReference>
<evidence type="ECO:0008006" key="6">
    <source>
        <dbReference type="Google" id="ProtNLM"/>
    </source>
</evidence>
<evidence type="ECO:0000313" key="4">
    <source>
        <dbReference type="EMBL" id="MFC5749177.1"/>
    </source>
</evidence>
<accession>A0ABW1A3E5</accession>
<proteinExistence type="predicted"/>
<keyword evidence="3" id="KW-0732">Signal</keyword>
<keyword evidence="2" id="KW-0472">Membrane</keyword>
<feature type="chain" id="PRO_5045181500" description="LapA family protein" evidence="3">
    <location>
        <begin position="27"/>
        <end position="116"/>
    </location>
</feature>
<dbReference type="EMBL" id="JBHSON010000040">
    <property type="protein sequence ID" value="MFC5749177.1"/>
    <property type="molecule type" value="Genomic_DNA"/>
</dbReference>
<evidence type="ECO:0000256" key="3">
    <source>
        <dbReference type="SAM" id="SignalP"/>
    </source>
</evidence>
<name>A0ABW1A3E5_9ACTN</name>
<dbReference type="RefSeq" id="WP_378284891.1">
    <property type="nucleotide sequence ID" value="NZ_JBHSON010000040.1"/>
</dbReference>
<feature type="coiled-coil region" evidence="1">
    <location>
        <begin position="74"/>
        <end position="108"/>
    </location>
</feature>
<protein>
    <recommendedName>
        <fullName evidence="6">LapA family protein</fullName>
    </recommendedName>
</protein>